<comment type="caution">
    <text evidence="1">The sequence shown here is derived from an EMBL/GenBank/DDBJ whole genome shotgun (WGS) entry which is preliminary data.</text>
</comment>
<dbReference type="SUPFAM" id="SSF53756">
    <property type="entry name" value="UDP-Glycosyltransferase/glycogen phosphorylase"/>
    <property type="match status" value="1"/>
</dbReference>
<protein>
    <submittedName>
        <fullName evidence="1">Glycosyltransferase</fullName>
    </submittedName>
</protein>
<proteinExistence type="predicted"/>
<evidence type="ECO:0000313" key="2">
    <source>
        <dbReference type="Proteomes" id="UP000768524"/>
    </source>
</evidence>
<dbReference type="PANTHER" id="PTHR12526:SF630">
    <property type="entry name" value="GLYCOSYLTRANSFERASE"/>
    <property type="match status" value="1"/>
</dbReference>
<accession>A0AAE3BDE9</accession>
<reference evidence="1" key="1">
    <citation type="submission" date="2020-07" db="EMBL/GenBank/DDBJ databases">
        <title>A pangenomic view of the genus Pectobacterium provides insights into genome organization, phylogeny, and virulence.</title>
        <authorList>
            <person name="Jonkheer E."/>
            <person name="Brankovics B."/>
            <person name="Houwers I."/>
            <person name="Van Der Wolf J."/>
            <person name="Bonants P."/>
            <person name="Vreeburg R."/>
            <person name="Bollema R."/>
            <person name="De Haan J."/>
            <person name="Berke L."/>
            <person name="De Ridder D."/>
            <person name="Smit S."/>
            <person name="Van Der Lee T.A.J."/>
        </authorList>
    </citation>
    <scope>NUCLEOTIDE SEQUENCE</scope>
    <source>
        <strain evidence="1">NAK:433</strain>
    </source>
</reference>
<gene>
    <name evidence="1" type="ORF">H4F45_02990</name>
</gene>
<name>A0AAE3BDE9_9GAMM</name>
<dbReference type="AlphaFoldDB" id="A0AAE3BDE9"/>
<dbReference type="Gene3D" id="3.40.50.2000">
    <property type="entry name" value="Glycogen Phosphorylase B"/>
    <property type="match status" value="1"/>
</dbReference>
<dbReference type="PANTHER" id="PTHR12526">
    <property type="entry name" value="GLYCOSYLTRANSFERASE"/>
    <property type="match status" value="1"/>
</dbReference>
<dbReference type="EMBL" id="JACGEP010000007">
    <property type="protein sequence ID" value="MBN3050468.1"/>
    <property type="molecule type" value="Genomic_DNA"/>
</dbReference>
<dbReference type="RefSeq" id="WP_205558958.1">
    <property type="nucleotide sequence ID" value="NZ_JACGEP010000007.1"/>
</dbReference>
<evidence type="ECO:0000313" key="1">
    <source>
        <dbReference type="EMBL" id="MBN3050468.1"/>
    </source>
</evidence>
<dbReference type="Proteomes" id="UP000768524">
    <property type="component" value="Unassembled WGS sequence"/>
</dbReference>
<organism evidence="1 2">
    <name type="scientific">Pectobacterium brasiliense</name>
    <dbReference type="NCBI Taxonomy" id="180957"/>
    <lineage>
        <taxon>Bacteria</taxon>
        <taxon>Pseudomonadati</taxon>
        <taxon>Pseudomonadota</taxon>
        <taxon>Gammaproteobacteria</taxon>
        <taxon>Enterobacterales</taxon>
        <taxon>Pectobacteriaceae</taxon>
        <taxon>Pectobacterium</taxon>
    </lineage>
</organism>
<sequence length="377" mass="42657">MVAPDFPYPPNHGGRMDIWNRLKFLSLSGLYIDLIVTAEKNDNLQFEAEVLKYVKNIFYVPRVVDCFFALKGIPYQVASRKKLSKITFNSSYDWVMLESEAVSYVLSSVKANKIALRVHNNESVYFKSLYSSERNFLKKIYYFIESKIYSTHTKKIKKISNVILNISQDENCFDINDKSLMTESFFIPPHVDVSTFLKPMKRNGANVLFIGNLFTANNLCGLRWYIEEVHPLLVRNISGYKLIVAGNTRGLELPDFLKKHDESIILYESPKDLSDIYAQGTVFINPMLSGAGVKLKTIDAIAAGLPVVSTAVGAEGLGLIDEKHYFMANDSNFFYTAIKSVVNNPEHAFDVAISARSYLVDILGGDELLKIFMRSDL</sequence>
<dbReference type="Pfam" id="PF13692">
    <property type="entry name" value="Glyco_trans_1_4"/>
    <property type="match status" value="1"/>
</dbReference>